<keyword evidence="6 8" id="KW-0472">Membrane</keyword>
<dbReference type="EMBL" id="FPAV01000003">
    <property type="protein sequence ID" value="SFT65331.1"/>
    <property type="molecule type" value="Genomic_DNA"/>
</dbReference>
<keyword evidence="4 8" id="KW-0812">Transmembrane</keyword>
<comment type="similarity">
    <text evidence="2">Belongs to the membrane fusion protein (MFP) (TC 8.A.1) family.</text>
</comment>
<organism evidence="9 12">
    <name type="scientific">Kosakonia radicincitans</name>
    <dbReference type="NCBI Taxonomy" id="283686"/>
    <lineage>
        <taxon>Bacteria</taxon>
        <taxon>Pseudomonadati</taxon>
        <taxon>Pseudomonadota</taxon>
        <taxon>Gammaproteobacteria</taxon>
        <taxon>Enterobacterales</taxon>
        <taxon>Enterobacteriaceae</taxon>
        <taxon>Kosakonia</taxon>
    </lineage>
</organism>
<evidence type="ECO:0000256" key="5">
    <source>
        <dbReference type="ARBA" id="ARBA00022989"/>
    </source>
</evidence>
<dbReference type="InterPro" id="IPR011053">
    <property type="entry name" value="Single_hybrid_motif"/>
</dbReference>
<evidence type="ECO:0000313" key="12">
    <source>
        <dbReference type="Proteomes" id="UP000199173"/>
    </source>
</evidence>
<proteinExistence type="inferred from homology"/>
<evidence type="ECO:0000313" key="11">
    <source>
        <dbReference type="Proteomes" id="UP000198760"/>
    </source>
</evidence>
<reference evidence="11 12" key="1">
    <citation type="submission" date="2016-10" db="EMBL/GenBank/DDBJ databases">
        <authorList>
            <person name="Varghese N."/>
            <person name="Submissions S."/>
        </authorList>
    </citation>
    <scope>NUCLEOTIDE SEQUENCE [LARGE SCALE GENOMIC DNA]</scope>
    <source>
        <strain evidence="10 11">NFIX06</strain>
        <strain evidence="9 12">NFIX08</strain>
    </source>
</reference>
<dbReference type="GO" id="GO:0016020">
    <property type="term" value="C:membrane"/>
    <property type="evidence" value="ECO:0007669"/>
    <property type="project" value="UniProtKB-SubCell"/>
</dbReference>
<feature type="transmembrane region" description="Helical" evidence="8">
    <location>
        <begin position="31"/>
        <end position="51"/>
    </location>
</feature>
<keyword evidence="3" id="KW-0813">Transport</keyword>
<evidence type="ECO:0000256" key="4">
    <source>
        <dbReference type="ARBA" id="ARBA00022692"/>
    </source>
</evidence>
<keyword evidence="5 8" id="KW-1133">Transmembrane helix</keyword>
<evidence type="ECO:0000256" key="2">
    <source>
        <dbReference type="ARBA" id="ARBA00009477"/>
    </source>
</evidence>
<comment type="subcellular location">
    <subcellularLocation>
        <location evidence="1">Membrane</location>
        <topology evidence="1">Single-pass membrane protein</topology>
    </subcellularLocation>
</comment>
<feature type="coiled-coil region" evidence="7">
    <location>
        <begin position="116"/>
        <end position="143"/>
    </location>
</feature>
<dbReference type="SUPFAM" id="SSF51230">
    <property type="entry name" value="Single hybrid motif"/>
    <property type="match status" value="1"/>
</dbReference>
<dbReference type="GO" id="GO:0009306">
    <property type="term" value="P:protein secretion"/>
    <property type="evidence" value="ECO:0007669"/>
    <property type="project" value="InterPro"/>
</dbReference>
<keyword evidence="7" id="KW-0175">Coiled coil</keyword>
<comment type="caution">
    <text evidence="9">The sequence shown here is derived from an EMBL/GenBank/DDBJ whole genome shotgun (WGS) entry which is preliminary data.</text>
</comment>
<name>A0AAX2EPY7_9ENTR</name>
<dbReference type="AlphaFoldDB" id="A0AAX2EPY7"/>
<dbReference type="PANTHER" id="PTHR30386">
    <property type="entry name" value="MEMBRANE FUSION SUBUNIT OF EMRAB-TOLC MULTIDRUG EFFLUX PUMP"/>
    <property type="match status" value="1"/>
</dbReference>
<dbReference type="InterPro" id="IPR006144">
    <property type="entry name" value="Secretion_HlyD_CS"/>
</dbReference>
<evidence type="ECO:0000313" key="9">
    <source>
        <dbReference type="EMBL" id="SFR06177.1"/>
    </source>
</evidence>
<dbReference type="PANTHER" id="PTHR30386:SF28">
    <property type="entry name" value="EXPORTED PROTEIN"/>
    <property type="match status" value="1"/>
</dbReference>
<gene>
    <name evidence="10" type="ORF">SAMN03159428_01436</name>
    <name evidence="9" type="ORF">SAMN03159514_01442</name>
</gene>
<dbReference type="PROSITE" id="PS00543">
    <property type="entry name" value="HLYD_FAMILY"/>
    <property type="match status" value="1"/>
</dbReference>
<dbReference type="Proteomes" id="UP000198760">
    <property type="component" value="Unassembled WGS sequence"/>
</dbReference>
<keyword evidence="11" id="KW-1185">Reference proteome</keyword>
<evidence type="ECO:0000256" key="3">
    <source>
        <dbReference type="ARBA" id="ARBA00022448"/>
    </source>
</evidence>
<dbReference type="InterPro" id="IPR050739">
    <property type="entry name" value="MFP"/>
</dbReference>
<dbReference type="Gene3D" id="2.40.30.170">
    <property type="match status" value="1"/>
</dbReference>
<accession>A0AAX2EPY7</accession>
<dbReference type="GeneID" id="66390777"/>
<dbReference type="Proteomes" id="UP000199173">
    <property type="component" value="Unassembled WGS sequence"/>
</dbReference>
<evidence type="ECO:0000256" key="1">
    <source>
        <dbReference type="ARBA" id="ARBA00004167"/>
    </source>
</evidence>
<evidence type="ECO:0000313" key="10">
    <source>
        <dbReference type="EMBL" id="SFT65331.1"/>
    </source>
</evidence>
<dbReference type="Gene3D" id="2.40.50.100">
    <property type="match status" value="1"/>
</dbReference>
<protein>
    <submittedName>
        <fullName evidence="9">Membrane fusion protein</fullName>
    </submittedName>
</protein>
<evidence type="ECO:0000256" key="7">
    <source>
        <dbReference type="SAM" id="Coils"/>
    </source>
</evidence>
<dbReference type="RefSeq" id="WP_035889616.1">
    <property type="nucleotide sequence ID" value="NZ_CABVLS010000011.1"/>
</dbReference>
<evidence type="ECO:0000256" key="8">
    <source>
        <dbReference type="SAM" id="Phobius"/>
    </source>
</evidence>
<evidence type="ECO:0000256" key="6">
    <source>
        <dbReference type="ARBA" id="ARBA00023136"/>
    </source>
</evidence>
<dbReference type="EMBL" id="FOYJ01000003">
    <property type="protein sequence ID" value="SFR06177.1"/>
    <property type="molecule type" value="Genomic_DNA"/>
</dbReference>
<sequence length="427" mass="48078">MGQKLFRQEAVDHQRSYWKGKVILFKGVSPFIISACCIAFMAILIVMLCFFKFTQRIDVVGEVITLPHPLNISSPQMGFISQQFIQVGDTVKKGDMLFELDVSKSTNAGNVSDTNISMIKAKIANAEEIINKLKVNKDDFIATTKRQIQRYERSLAETDGLLTTAKQGLTKMESALQNYNQYLKKGLINKDQYNNQHSLYVQQQNAFQSLSTQKMQLELQLTQSRSDITVKSAELDNQIASQYNQLSDFQSQLIETNANGKILVKSTIAGRVESIAVTPGQMVDAGSSLAQIKQLTDIKYYLLLWLPDNSLPYVKIGDTVNIRYDAFPSDKFGQFSGKIKSISSIPATRRELSEYSAGQTNTNSQLTLYKAIIDIKENEFIYKNKKLALSNGLKAKSIVFMEERPLYQWLFSPAYKVAQSLTGPKNE</sequence>
<dbReference type="PRINTS" id="PR01490">
    <property type="entry name" value="RTXTOXIND"/>
</dbReference>